<dbReference type="OrthoDB" id="9806653at2"/>
<dbReference type="InterPro" id="IPR028098">
    <property type="entry name" value="Glyco_trans_4-like_N"/>
</dbReference>
<reference evidence="3 4" key="1">
    <citation type="submission" date="2016-10" db="EMBL/GenBank/DDBJ databases">
        <authorList>
            <person name="de Groot N.N."/>
        </authorList>
    </citation>
    <scope>NUCLEOTIDE SEQUENCE [LARGE SCALE GENOMIC DNA]</scope>
    <source>
        <strain evidence="3 4">DSM 15695</strain>
    </source>
</reference>
<sequence length="387" mass="44117">MKKALIYCSVASMIDQFNRDNLQTLQKLGFQVEVACNFQEGNTISQERILSLQEDLTKQGIRFHQIPIPRSPLALAKIWQSYQLTKALFKQEDFRLIHFHSPIGAAIGRLAYKHSHLNQAQIIYTAHGFHFYRGAPLANWILYYPIEFLLANETDILITINSEDQVFAENHLNCKQIEYVPGIGIDTQRFIPEMTRRENMRHQLGLAADEVMLLSVGELNKNKNHREIISILPRLKGDYKYFICGQGAEEQALKDLVHQLGLSQQVNFLGYRADIPDILQAADIYCFPSYREGLSVALMEAMASGLPCVVSDIRGNRDLIDDQGGSKFPLVDTETLYQALQTLIVHADLRQKFGAHNQQKMKQFDKEIVQARMASIYQAAESELKES</sequence>
<dbReference type="Proteomes" id="UP000198833">
    <property type="component" value="Unassembled WGS sequence"/>
</dbReference>
<feature type="domain" description="Glycosyl transferase family 1" evidence="1">
    <location>
        <begin position="197"/>
        <end position="358"/>
    </location>
</feature>
<evidence type="ECO:0000313" key="3">
    <source>
        <dbReference type="EMBL" id="SEQ02814.1"/>
    </source>
</evidence>
<proteinExistence type="predicted"/>
<dbReference type="EMBL" id="FOEN01000004">
    <property type="protein sequence ID" value="SEQ02814.1"/>
    <property type="molecule type" value="Genomic_DNA"/>
</dbReference>
<dbReference type="Pfam" id="PF13439">
    <property type="entry name" value="Glyco_transf_4"/>
    <property type="match status" value="1"/>
</dbReference>
<dbReference type="InterPro" id="IPR001296">
    <property type="entry name" value="Glyco_trans_1"/>
</dbReference>
<dbReference type="SUPFAM" id="SSF53756">
    <property type="entry name" value="UDP-Glycosyltransferase/glycogen phosphorylase"/>
    <property type="match status" value="1"/>
</dbReference>
<dbReference type="AlphaFoldDB" id="A0A1H9CNS5"/>
<evidence type="ECO:0000259" key="1">
    <source>
        <dbReference type="Pfam" id="PF00534"/>
    </source>
</evidence>
<feature type="domain" description="Glycosyltransferase subfamily 4-like N-terminal" evidence="2">
    <location>
        <begin position="23"/>
        <end position="188"/>
    </location>
</feature>
<dbReference type="RefSeq" id="WP_159428853.1">
    <property type="nucleotide sequence ID" value="NZ_FOEN01000004.1"/>
</dbReference>
<keyword evidence="3" id="KW-0808">Transferase</keyword>
<dbReference type="InterPro" id="IPR050194">
    <property type="entry name" value="Glycosyltransferase_grp1"/>
</dbReference>
<dbReference type="PANTHER" id="PTHR45947:SF3">
    <property type="entry name" value="SULFOQUINOVOSYL TRANSFERASE SQD2"/>
    <property type="match status" value="1"/>
</dbReference>
<organism evidence="3 4">
    <name type="scientific">Ignavigranum ruoffiae</name>
    <dbReference type="NCBI Taxonomy" id="89093"/>
    <lineage>
        <taxon>Bacteria</taxon>
        <taxon>Bacillati</taxon>
        <taxon>Bacillota</taxon>
        <taxon>Bacilli</taxon>
        <taxon>Lactobacillales</taxon>
        <taxon>Aerococcaceae</taxon>
        <taxon>Ignavigranum</taxon>
    </lineage>
</organism>
<evidence type="ECO:0000313" key="4">
    <source>
        <dbReference type="Proteomes" id="UP000198833"/>
    </source>
</evidence>
<dbReference type="PANTHER" id="PTHR45947">
    <property type="entry name" value="SULFOQUINOVOSYL TRANSFERASE SQD2"/>
    <property type="match status" value="1"/>
</dbReference>
<accession>A0A1H9CNS5</accession>
<gene>
    <name evidence="3" type="ORF">SAMN04488558_10492</name>
</gene>
<dbReference type="Gene3D" id="3.40.50.2000">
    <property type="entry name" value="Glycogen Phosphorylase B"/>
    <property type="match status" value="2"/>
</dbReference>
<keyword evidence="4" id="KW-1185">Reference proteome</keyword>
<protein>
    <submittedName>
        <fullName evidence="3">Glycosyltransferase involved in cell wall bisynthesis</fullName>
    </submittedName>
</protein>
<dbReference type="Pfam" id="PF00534">
    <property type="entry name" value="Glycos_transf_1"/>
    <property type="match status" value="1"/>
</dbReference>
<dbReference type="STRING" id="89093.SAMN04488558_10492"/>
<name>A0A1H9CNS5_9LACT</name>
<dbReference type="GO" id="GO:0016757">
    <property type="term" value="F:glycosyltransferase activity"/>
    <property type="evidence" value="ECO:0007669"/>
    <property type="project" value="InterPro"/>
</dbReference>
<evidence type="ECO:0000259" key="2">
    <source>
        <dbReference type="Pfam" id="PF13439"/>
    </source>
</evidence>